<dbReference type="PANTHER" id="PTHR22683">
    <property type="entry name" value="SPORULATION PROTEIN RELATED"/>
    <property type="match status" value="1"/>
</dbReference>
<protein>
    <recommendedName>
        <fullName evidence="4">FtsK domain-containing protein</fullName>
    </recommendedName>
</protein>
<dbReference type="Proteomes" id="UP000604241">
    <property type="component" value="Unassembled WGS sequence"/>
</dbReference>
<accession>A0ABR8QGZ8</accession>
<evidence type="ECO:0000256" key="3">
    <source>
        <dbReference type="PROSITE-ProRule" id="PRU00289"/>
    </source>
</evidence>
<dbReference type="InterPro" id="IPR050206">
    <property type="entry name" value="FtsK/SpoIIIE/SftA"/>
</dbReference>
<evidence type="ECO:0000259" key="4">
    <source>
        <dbReference type="PROSITE" id="PS50901"/>
    </source>
</evidence>
<keyword evidence="2 3" id="KW-0067">ATP-binding</keyword>
<reference evidence="5 6" key="1">
    <citation type="submission" date="2020-08" db="EMBL/GenBank/DDBJ databases">
        <title>A Genomic Blueprint of the Chicken Gut Microbiome.</title>
        <authorList>
            <person name="Gilroy R."/>
            <person name="Ravi A."/>
            <person name="Getino M."/>
            <person name="Pursley I."/>
            <person name="Horton D.L."/>
            <person name="Alikhan N.-F."/>
            <person name="Baker D."/>
            <person name="Gharbi K."/>
            <person name="Hall N."/>
            <person name="Watson M."/>
            <person name="Adriaenssens E.M."/>
            <person name="Foster-Nyarko E."/>
            <person name="Jarju S."/>
            <person name="Secka A."/>
            <person name="Antonio M."/>
            <person name="Oren A."/>
            <person name="Chaudhuri R."/>
            <person name="La Ragione R.M."/>
            <person name="Hildebrand F."/>
            <person name="Pallen M.J."/>
        </authorList>
    </citation>
    <scope>NUCLEOTIDE SEQUENCE [LARGE SCALE GENOMIC DNA]</scope>
    <source>
        <strain evidence="5 6">Sa3CUA2</strain>
    </source>
</reference>
<evidence type="ECO:0000256" key="2">
    <source>
        <dbReference type="ARBA" id="ARBA00022840"/>
    </source>
</evidence>
<keyword evidence="1 3" id="KW-0547">Nucleotide-binding</keyword>
<keyword evidence="6" id="KW-1185">Reference proteome</keyword>
<dbReference type="RefSeq" id="WP_191784341.1">
    <property type="nucleotide sequence ID" value="NZ_JACSQV010000014.1"/>
</dbReference>
<dbReference type="Pfam" id="PF01580">
    <property type="entry name" value="FtsK_SpoIIIE"/>
    <property type="match status" value="1"/>
</dbReference>
<dbReference type="InterPro" id="IPR003593">
    <property type="entry name" value="AAA+_ATPase"/>
</dbReference>
<dbReference type="SMART" id="SM00382">
    <property type="entry name" value="AAA"/>
    <property type="match status" value="3"/>
</dbReference>
<dbReference type="PANTHER" id="PTHR22683:SF1">
    <property type="entry name" value="TYPE VII SECRETION SYSTEM PROTEIN ESSC"/>
    <property type="match status" value="1"/>
</dbReference>
<dbReference type="SUPFAM" id="SSF52540">
    <property type="entry name" value="P-loop containing nucleoside triphosphate hydrolases"/>
    <property type="match status" value="3"/>
</dbReference>
<name>A0ABR8QGZ8_9CELL</name>
<feature type="binding site" evidence="3">
    <location>
        <begin position="500"/>
        <end position="507"/>
    </location>
    <ligand>
        <name>ATP</name>
        <dbReference type="ChEBI" id="CHEBI:30616"/>
    </ligand>
</feature>
<dbReference type="Gene3D" id="3.40.50.300">
    <property type="entry name" value="P-loop containing nucleotide triphosphate hydrolases"/>
    <property type="match status" value="3"/>
</dbReference>
<dbReference type="InterPro" id="IPR027417">
    <property type="entry name" value="P-loop_NTPase"/>
</dbReference>
<sequence length="1241" mass="127916">MRLTLPSPVLPRRHLDLEVEVGLPAGDLRRRLAVLTGDTRWAAPRARLEVAGHVLDDEHPAGAPPLLPGAHLGPGPAPHHDVDAAVAAGTHVAVLTGPGAGRLLPLVDGARRHLRLPPQVGVEVRRRGTRTTVRTTGPRRTTAVDLGPARRRGRSRRSTVGRLPRRWPAHADLRVGPTRLRLREAVGDERPRPGRRPRVPPWAWTALASSAAALALAVALRQPLLLLTAATGLVGLLGVRGARAPQVRPPAGVTTVAPASDVALLRLTTGLRLRDLTAPVPGDDAPWPPDATLALVGPRSSTLGAARALVLRTLGAGAPVRLVLRTGAAADWAWTRWWDPDARLPAAEDDDVLVVADGSDTTLASWRLAVPRARLLLVVPPGSSPPAWASTVLRTDDRTPPGPAALEQVDPDVADAQARSAAALGWLLSAHGTSAVRAPAPAPALGDLPGVPPPDAAAVASSWSRPDGPGTLAAPVGTGAGGRPVVLDLLQDGPHALVAGTTGAGKSELLTTAVLGLALSTPPSRLAVLLVDFKGGTGLGPLARLPHVVDHVHDLDVAAARRTLAGLRAELRRRERLLAAAGCTDVADLDRAGAAPPARLLVGVDELRARVDDLPEAAAALARLAAQGRALGMHLLLATQRPAGAVPADLRANVGLRIALRVADEDDSRDVVGCGGPPPRDAAHPGSALVRTGARPVTPLQVARARHRRTAPPVRIVPSVPVPRATAWRVMGPPDDDVAAWVTACREAARDLPGTGVPWTRALPDRVTADEVGAGADADGLLVAVADVPDEQRRAPVRWGPGHGHLLVLGGPRSGRSTALLTVGRHALLDRAHVHTVGLPGDAVRHLREAAGPLLGTTLPLDDVHRALLLLDRLATRREAAGTVVLLLDGLDALLDALATHARGVGVDLLTALLRHPPAGVRVAAAGPVVPALSRLAGTFGLRLVLPVPDPSLDAQAGVPHGLLGPRTAPGRAVVSSTQGALVCQVVLPAPAADRPTTAPGDHVRAALRLGVVPELATPPSGPIPAGGWIPLGVGGDGPGPVEVDPGRPLVVTGAPGTGRTTALRTLAHGWAATGHDVLVVTPAAGPARVGDDWAGRAVPPSDALAHLDRAARRSPGRPGPTALLVDDVDLLERDAPEVAERVGRLLEPASHGIRVVALSTTSEHAAAGWRGPVATALRARQLLVLDAHGPAAADLLGPGSALHADPRARPAGRGVLRRDRELVRVQVHRTPAPRPVPGVA</sequence>
<organism evidence="5 6">
    <name type="scientific">Cellulomonas avistercoris</name>
    <dbReference type="NCBI Taxonomy" id="2762242"/>
    <lineage>
        <taxon>Bacteria</taxon>
        <taxon>Bacillati</taxon>
        <taxon>Actinomycetota</taxon>
        <taxon>Actinomycetes</taxon>
        <taxon>Micrococcales</taxon>
        <taxon>Cellulomonadaceae</taxon>
        <taxon>Cellulomonas</taxon>
    </lineage>
</organism>
<dbReference type="InterPro" id="IPR002543">
    <property type="entry name" value="FtsK_dom"/>
</dbReference>
<proteinExistence type="predicted"/>
<evidence type="ECO:0000256" key="1">
    <source>
        <dbReference type="ARBA" id="ARBA00022741"/>
    </source>
</evidence>
<gene>
    <name evidence="5" type="ORF">H9657_15630</name>
</gene>
<evidence type="ECO:0000313" key="5">
    <source>
        <dbReference type="EMBL" id="MBD7919701.1"/>
    </source>
</evidence>
<comment type="caution">
    <text evidence="5">The sequence shown here is derived from an EMBL/GenBank/DDBJ whole genome shotgun (WGS) entry which is preliminary data.</text>
</comment>
<dbReference type="PROSITE" id="PS50901">
    <property type="entry name" value="FTSK"/>
    <property type="match status" value="1"/>
</dbReference>
<evidence type="ECO:0000313" key="6">
    <source>
        <dbReference type="Proteomes" id="UP000604241"/>
    </source>
</evidence>
<dbReference type="EMBL" id="JACSQV010000014">
    <property type="protein sequence ID" value="MBD7919701.1"/>
    <property type="molecule type" value="Genomic_DNA"/>
</dbReference>
<feature type="domain" description="FtsK" evidence="4">
    <location>
        <begin position="482"/>
        <end position="669"/>
    </location>
</feature>